<dbReference type="CDD" id="cd00090">
    <property type="entry name" value="HTH_ARSR"/>
    <property type="match status" value="1"/>
</dbReference>
<dbReference type="Pfam" id="PF01047">
    <property type="entry name" value="MarR"/>
    <property type="match status" value="1"/>
</dbReference>
<evidence type="ECO:0000259" key="4">
    <source>
        <dbReference type="PROSITE" id="PS50995"/>
    </source>
</evidence>
<accession>M5U7M3</accession>
<name>M5U7M3_9BACT</name>
<sequence length="176" mass="20264">MQIVRPYSFRMQDDFIDNLMQRWLANRPELDVSSVAVIGRAIRIADVMKRELKEMLRPYGLEVWEFDVLASLRWGGSEEGMTPKELMEVVMASSGTMTHRIDRLEKAGFVKRVPNPDDRRSVRIQLAKRGIEVVEKSLTEHIASADNAVSELSQREQQQTARVLKKILTKIDQPKD</sequence>
<keyword evidence="2" id="KW-0238">DNA-binding</keyword>
<feature type="domain" description="HTH marR-type" evidence="4">
    <location>
        <begin position="31"/>
        <end position="169"/>
    </location>
</feature>
<keyword evidence="3" id="KW-0804">Transcription</keyword>
<dbReference type="RefSeq" id="WP_008683792.1">
    <property type="nucleotide sequence ID" value="NZ_ANOH01000322.1"/>
</dbReference>
<evidence type="ECO:0000256" key="1">
    <source>
        <dbReference type="ARBA" id="ARBA00023015"/>
    </source>
</evidence>
<dbReference type="PANTHER" id="PTHR42756:SF1">
    <property type="entry name" value="TRANSCRIPTIONAL REPRESSOR OF EMRAB OPERON"/>
    <property type="match status" value="1"/>
</dbReference>
<dbReference type="PRINTS" id="PR00598">
    <property type="entry name" value="HTHMARR"/>
</dbReference>
<comment type="caution">
    <text evidence="5">The sequence shown here is derived from an EMBL/GenBank/DDBJ whole genome shotgun (WGS) entry which is preliminary data.</text>
</comment>
<dbReference type="PANTHER" id="PTHR42756">
    <property type="entry name" value="TRANSCRIPTIONAL REGULATOR, MARR"/>
    <property type="match status" value="1"/>
</dbReference>
<dbReference type="InterPro" id="IPR036390">
    <property type="entry name" value="WH_DNA-bd_sf"/>
</dbReference>
<keyword evidence="1" id="KW-0805">Transcription regulation</keyword>
<dbReference type="SUPFAM" id="SSF46785">
    <property type="entry name" value="Winged helix' DNA-binding domain"/>
    <property type="match status" value="1"/>
</dbReference>
<reference evidence="5 6" key="1">
    <citation type="journal article" date="2013" name="Mar. Genomics">
        <title>Expression of sulfatases in Rhodopirellula baltica and the diversity of sulfatases in the genus Rhodopirellula.</title>
        <authorList>
            <person name="Wegner C.E."/>
            <person name="Richter-Heitmann T."/>
            <person name="Klindworth A."/>
            <person name="Klockow C."/>
            <person name="Richter M."/>
            <person name="Achstetter T."/>
            <person name="Glockner F.O."/>
            <person name="Harder J."/>
        </authorList>
    </citation>
    <scope>NUCLEOTIDE SEQUENCE [LARGE SCALE GENOMIC DNA]</scope>
    <source>
        <strain evidence="5 6">SM41</strain>
    </source>
</reference>
<dbReference type="EMBL" id="ANOH01000322">
    <property type="protein sequence ID" value="EMI53871.1"/>
    <property type="molecule type" value="Genomic_DNA"/>
</dbReference>
<dbReference type="PROSITE" id="PS50995">
    <property type="entry name" value="HTH_MARR_2"/>
    <property type="match status" value="1"/>
</dbReference>
<dbReference type="Proteomes" id="UP000011885">
    <property type="component" value="Unassembled WGS sequence"/>
</dbReference>
<gene>
    <name evidence="5" type="ORF">RSSM_04690</name>
</gene>
<evidence type="ECO:0000256" key="2">
    <source>
        <dbReference type="ARBA" id="ARBA00023125"/>
    </source>
</evidence>
<dbReference type="GO" id="GO:0003700">
    <property type="term" value="F:DNA-binding transcription factor activity"/>
    <property type="evidence" value="ECO:0007669"/>
    <property type="project" value="InterPro"/>
</dbReference>
<dbReference type="InterPro" id="IPR000835">
    <property type="entry name" value="HTH_MarR-typ"/>
</dbReference>
<dbReference type="Gene3D" id="1.10.10.10">
    <property type="entry name" value="Winged helix-like DNA-binding domain superfamily/Winged helix DNA-binding domain"/>
    <property type="match status" value="1"/>
</dbReference>
<dbReference type="AlphaFoldDB" id="M5U7M3"/>
<evidence type="ECO:0000256" key="3">
    <source>
        <dbReference type="ARBA" id="ARBA00023163"/>
    </source>
</evidence>
<dbReference type="InterPro" id="IPR036388">
    <property type="entry name" value="WH-like_DNA-bd_sf"/>
</dbReference>
<proteinExistence type="predicted"/>
<organism evidence="5 6">
    <name type="scientific">Rhodopirellula sallentina SM41</name>
    <dbReference type="NCBI Taxonomy" id="1263870"/>
    <lineage>
        <taxon>Bacteria</taxon>
        <taxon>Pseudomonadati</taxon>
        <taxon>Planctomycetota</taxon>
        <taxon>Planctomycetia</taxon>
        <taxon>Pirellulales</taxon>
        <taxon>Pirellulaceae</taxon>
        <taxon>Rhodopirellula</taxon>
    </lineage>
</organism>
<dbReference type="GO" id="GO:0003677">
    <property type="term" value="F:DNA binding"/>
    <property type="evidence" value="ECO:0007669"/>
    <property type="project" value="UniProtKB-KW"/>
</dbReference>
<protein>
    <submittedName>
        <fullName evidence="5">MarR family transcriptional regulator</fullName>
    </submittedName>
</protein>
<dbReference type="OrthoDB" id="9799747at2"/>
<dbReference type="PATRIC" id="fig|1263870.3.peg.4961"/>
<keyword evidence="6" id="KW-1185">Reference proteome</keyword>
<dbReference type="InterPro" id="IPR011991">
    <property type="entry name" value="ArsR-like_HTH"/>
</dbReference>
<dbReference type="SMART" id="SM00347">
    <property type="entry name" value="HTH_MARR"/>
    <property type="match status" value="1"/>
</dbReference>
<evidence type="ECO:0000313" key="5">
    <source>
        <dbReference type="EMBL" id="EMI53871.1"/>
    </source>
</evidence>
<evidence type="ECO:0000313" key="6">
    <source>
        <dbReference type="Proteomes" id="UP000011885"/>
    </source>
</evidence>